<dbReference type="PANTHER" id="PTHR24148">
    <property type="entry name" value="ANKYRIN REPEAT DOMAIN-CONTAINING PROTEIN 39 HOMOLOG-RELATED"/>
    <property type="match status" value="1"/>
</dbReference>
<dbReference type="KEGG" id="cfj:CFIO01_04769"/>
<proteinExistence type="predicted"/>
<dbReference type="AlphaFoldDB" id="A0A010RVI9"/>
<dbReference type="InterPro" id="IPR052895">
    <property type="entry name" value="HetReg/Transcr_Mod"/>
</dbReference>
<dbReference type="STRING" id="1445577.A0A010RVI9"/>
<dbReference type="EMBL" id="JARH01000161">
    <property type="protein sequence ID" value="EXF84601.1"/>
    <property type="molecule type" value="Genomic_DNA"/>
</dbReference>
<dbReference type="HOGENOM" id="CLU_743954_0_0_1"/>
<sequence>MFQRRVDSNIYAPRQRLESLVSSLSAFETSDPRDVIYSLLDLATETCKLSLSNNLQQRQRIIQRWNPAPEPDYSIDLLHVYTKFTKWCINESHSLDIICRHWALPELKQKPDAQYPELMELPSWIKTGEKSACRSQNEGLSGREIADSLVGLPGNNCYNASNGDLPNIVFRRDKTPQQTEDSPPHILRAQLEVISDMNLTITIRGRSMGVVSEFHPMHGGIIPSKVLPSLGHVTSTEPQDIPDAVWRTLVADRDADGKAVPDWYRRACMECLSSVTDAGDIDTNAILQRCDTATDLRADYLKRAQAVCFNRNHIVCEEGNGKIRKLAGIAALDSKVGDVVCILFGCSVQSLAFSGLSGMRDGVNLSLNITSS</sequence>
<name>A0A010RVI9_9PEZI</name>
<dbReference type="Proteomes" id="UP000020467">
    <property type="component" value="Unassembled WGS sequence"/>
</dbReference>
<comment type="caution">
    <text evidence="1">The sequence shown here is derived from an EMBL/GenBank/DDBJ whole genome shotgun (WGS) entry which is preliminary data.</text>
</comment>
<accession>A0A010RVI9</accession>
<keyword evidence="2" id="KW-1185">Reference proteome</keyword>
<protein>
    <submittedName>
        <fullName evidence="1">Uncharacterized protein</fullName>
    </submittedName>
</protein>
<dbReference type="PANTHER" id="PTHR24148:SF64">
    <property type="entry name" value="HETEROKARYON INCOMPATIBILITY DOMAIN-CONTAINING PROTEIN"/>
    <property type="match status" value="1"/>
</dbReference>
<dbReference type="OrthoDB" id="3477286at2759"/>
<evidence type="ECO:0000313" key="2">
    <source>
        <dbReference type="Proteomes" id="UP000020467"/>
    </source>
</evidence>
<evidence type="ECO:0000313" key="1">
    <source>
        <dbReference type="EMBL" id="EXF84601.1"/>
    </source>
</evidence>
<organism evidence="1 2">
    <name type="scientific">Colletotrichum fioriniae PJ7</name>
    <dbReference type="NCBI Taxonomy" id="1445577"/>
    <lineage>
        <taxon>Eukaryota</taxon>
        <taxon>Fungi</taxon>
        <taxon>Dikarya</taxon>
        <taxon>Ascomycota</taxon>
        <taxon>Pezizomycotina</taxon>
        <taxon>Sordariomycetes</taxon>
        <taxon>Hypocreomycetidae</taxon>
        <taxon>Glomerellales</taxon>
        <taxon>Glomerellaceae</taxon>
        <taxon>Colletotrichum</taxon>
        <taxon>Colletotrichum acutatum species complex</taxon>
    </lineage>
</organism>
<dbReference type="eggNOG" id="ENOG502QV31">
    <property type="taxonomic scope" value="Eukaryota"/>
</dbReference>
<reference evidence="1 2" key="1">
    <citation type="submission" date="2014-02" db="EMBL/GenBank/DDBJ databases">
        <title>The genome sequence of Colletotrichum fioriniae PJ7.</title>
        <authorList>
            <person name="Baroncelli R."/>
            <person name="Thon M.R."/>
        </authorList>
    </citation>
    <scope>NUCLEOTIDE SEQUENCE [LARGE SCALE GENOMIC DNA]</scope>
    <source>
        <strain evidence="1 2">PJ7</strain>
    </source>
</reference>
<gene>
    <name evidence="1" type="ORF">CFIO01_04769</name>
</gene>